<dbReference type="Pfam" id="PF13510">
    <property type="entry name" value="Fer2_4"/>
    <property type="match status" value="1"/>
</dbReference>
<organism evidence="3 4">
    <name type="scientific">Devosia nanyangense</name>
    <dbReference type="NCBI Taxonomy" id="1228055"/>
    <lineage>
        <taxon>Bacteria</taxon>
        <taxon>Pseudomonadati</taxon>
        <taxon>Pseudomonadota</taxon>
        <taxon>Alphaproteobacteria</taxon>
        <taxon>Hyphomicrobiales</taxon>
        <taxon>Devosiaceae</taxon>
        <taxon>Devosia</taxon>
    </lineage>
</organism>
<feature type="domain" description="FAD/NAD(P)-binding" evidence="2">
    <location>
        <begin position="142"/>
        <end position="385"/>
    </location>
</feature>
<dbReference type="Proteomes" id="UP000782610">
    <property type="component" value="Unassembled WGS sequence"/>
</dbReference>
<dbReference type="InterPro" id="IPR051691">
    <property type="entry name" value="Metab_Enz_Cyan_OpOx_G3PDH"/>
</dbReference>
<dbReference type="Gene3D" id="3.10.20.440">
    <property type="entry name" value="2Fe-2S iron-sulphur cluster binding domain, sarcosine oxidase, alpha subunit, N-terminal domain"/>
    <property type="match status" value="1"/>
</dbReference>
<dbReference type="GO" id="GO:0016491">
    <property type="term" value="F:oxidoreductase activity"/>
    <property type="evidence" value="ECO:0007669"/>
    <property type="project" value="UniProtKB-KW"/>
</dbReference>
<dbReference type="AlphaFoldDB" id="A0A933L4W9"/>
<evidence type="ECO:0000259" key="2">
    <source>
        <dbReference type="Pfam" id="PF07992"/>
    </source>
</evidence>
<dbReference type="PRINTS" id="PR00411">
    <property type="entry name" value="PNDRDTASEI"/>
</dbReference>
<dbReference type="SUPFAM" id="SSF51905">
    <property type="entry name" value="FAD/NAD(P)-binding domain"/>
    <property type="match status" value="1"/>
</dbReference>
<dbReference type="InterPro" id="IPR042204">
    <property type="entry name" value="2Fe-2S-bd_N"/>
</dbReference>
<dbReference type="PANTHER" id="PTHR42949">
    <property type="entry name" value="ANAEROBIC GLYCEROL-3-PHOSPHATE DEHYDROGENASE SUBUNIT B"/>
    <property type="match status" value="1"/>
</dbReference>
<evidence type="ECO:0000313" key="3">
    <source>
        <dbReference type="EMBL" id="MBI4922481.1"/>
    </source>
</evidence>
<dbReference type="InterPro" id="IPR023753">
    <property type="entry name" value="FAD/NAD-binding_dom"/>
</dbReference>
<dbReference type="Pfam" id="PF07992">
    <property type="entry name" value="Pyr_redox_2"/>
    <property type="match status" value="1"/>
</dbReference>
<reference evidence="3" key="1">
    <citation type="submission" date="2020-07" db="EMBL/GenBank/DDBJ databases">
        <title>Huge and variable diversity of episymbiotic CPR bacteria and DPANN archaea in groundwater ecosystems.</title>
        <authorList>
            <person name="He C.Y."/>
            <person name="Keren R."/>
            <person name="Whittaker M."/>
            <person name="Farag I.F."/>
            <person name="Doudna J."/>
            <person name="Cate J.H.D."/>
            <person name="Banfield J.F."/>
        </authorList>
    </citation>
    <scope>NUCLEOTIDE SEQUENCE</scope>
    <source>
        <strain evidence="3">NC_groundwater_1586_Pr3_B-0.1um_66_15</strain>
    </source>
</reference>
<dbReference type="PRINTS" id="PR00368">
    <property type="entry name" value="FADPNR"/>
</dbReference>
<sequence length="638" mass="66460">MTQPHRLAANAAHQFGGIELDRARPLSFRVNGRRVDGFAGDTVLSALLANGVDTFGRLGETALALTDAFCPLAAPRGAKPEQALPIDRLPAAGGLDLVTIGPRRATLRDRLRRAPSSLDHVLGRLAEPALLRDKPETSLTADLLVVGGGVAGLAAAEAASAAGRSVVLIERRPWLGGDARYFGPVGDEESPELLTSRLVAQLAPRPNVTLLTRAEALAIAGSTVLAHVTDASDSVPRGKIAAIAAGRILLATGARQRLPVFGGNRLPGVMTAISAYHLAKRFGVTRGRTAVVVTESNFGYRLALRLSDAGAAIGRIVDPRLNPQSRFVDFSKASGLTLASGQLPLAATAGRHGALRVALANSGTTTAATEIETDRLIVSGGWQPELSLWMLAGGSARWNPERRWLEAHGHLQHLALAGSVAGWRSMRAAIASGRAAAAQLFGLPAEPVEDIEIAAPFETPDAPTPIGPVGPTGPAFLDSGTTLTRREDDVRTSLAHHGRLSLGDVAASVELKRTLPTDAGAIAEERGAPGADLAASDWVHPVKAPPADPPWLAGRFGPDPQRVHLVVDDRCRFELGALVYPNTSPPDPQLAAGVIVETAPAGGPGGIALVSRAALKKTDRFIVETLRGPSPARVAAKP</sequence>
<accession>A0A933L4W9</accession>
<dbReference type="PANTHER" id="PTHR42949:SF3">
    <property type="entry name" value="ANAEROBIC GLYCEROL-3-PHOSPHATE DEHYDROGENASE SUBUNIT B"/>
    <property type="match status" value="1"/>
</dbReference>
<evidence type="ECO:0000256" key="1">
    <source>
        <dbReference type="ARBA" id="ARBA00023002"/>
    </source>
</evidence>
<keyword evidence="1" id="KW-0560">Oxidoreductase</keyword>
<name>A0A933L4W9_9HYPH</name>
<proteinExistence type="predicted"/>
<gene>
    <name evidence="3" type="ORF">HY834_12090</name>
</gene>
<dbReference type="Gene3D" id="3.50.50.60">
    <property type="entry name" value="FAD/NAD(P)-binding domain"/>
    <property type="match status" value="1"/>
</dbReference>
<evidence type="ECO:0000313" key="4">
    <source>
        <dbReference type="Proteomes" id="UP000782610"/>
    </source>
</evidence>
<dbReference type="InterPro" id="IPR036188">
    <property type="entry name" value="FAD/NAD-bd_sf"/>
</dbReference>
<dbReference type="EMBL" id="JACRAF010000032">
    <property type="protein sequence ID" value="MBI4922481.1"/>
    <property type="molecule type" value="Genomic_DNA"/>
</dbReference>
<protein>
    <submittedName>
        <fullName evidence="3">FAD-dependent oxidoreductase</fullName>
    </submittedName>
</protein>
<comment type="caution">
    <text evidence="3">The sequence shown here is derived from an EMBL/GenBank/DDBJ whole genome shotgun (WGS) entry which is preliminary data.</text>
</comment>